<evidence type="ECO:0000313" key="2">
    <source>
        <dbReference type="EMBL" id="VDD95198.1"/>
    </source>
</evidence>
<dbReference type="Proteomes" id="UP000274131">
    <property type="component" value="Unassembled WGS sequence"/>
</dbReference>
<feature type="coiled-coil region" evidence="1">
    <location>
        <begin position="107"/>
        <end position="149"/>
    </location>
</feature>
<evidence type="ECO:0000256" key="1">
    <source>
        <dbReference type="SAM" id="Coils"/>
    </source>
</evidence>
<organism evidence="4">
    <name type="scientific">Enterobius vermicularis</name>
    <name type="common">Human pinworm</name>
    <dbReference type="NCBI Taxonomy" id="51028"/>
    <lineage>
        <taxon>Eukaryota</taxon>
        <taxon>Metazoa</taxon>
        <taxon>Ecdysozoa</taxon>
        <taxon>Nematoda</taxon>
        <taxon>Chromadorea</taxon>
        <taxon>Rhabditida</taxon>
        <taxon>Spirurina</taxon>
        <taxon>Oxyuridomorpha</taxon>
        <taxon>Oxyuroidea</taxon>
        <taxon>Oxyuridae</taxon>
        <taxon>Enterobius</taxon>
    </lineage>
</organism>
<keyword evidence="3" id="KW-1185">Reference proteome</keyword>
<name>A0A0N4VIF3_ENTVE</name>
<dbReference type="WBParaSite" id="EVEC_0001060601-mRNA-1">
    <property type="protein sequence ID" value="EVEC_0001060601-mRNA-1"/>
    <property type="gene ID" value="EVEC_0001060601"/>
</dbReference>
<protein>
    <submittedName>
        <fullName evidence="4">Coiled-coil domain-containing protein 86</fullName>
    </submittedName>
</protein>
<reference evidence="2 3" key="2">
    <citation type="submission" date="2018-10" db="EMBL/GenBank/DDBJ databases">
        <authorList>
            <consortium name="Pathogen Informatics"/>
        </authorList>
    </citation>
    <scope>NUCLEOTIDE SEQUENCE [LARGE SCALE GENOMIC DNA]</scope>
</reference>
<proteinExistence type="predicted"/>
<dbReference type="AlphaFoldDB" id="A0A0N4VIF3"/>
<gene>
    <name evidence="2" type="ORF">EVEC_LOCUS9949</name>
</gene>
<dbReference type="EMBL" id="UXUI01010406">
    <property type="protein sequence ID" value="VDD95198.1"/>
    <property type="molecule type" value="Genomic_DNA"/>
</dbReference>
<accession>A0A0N4VIF3</accession>
<evidence type="ECO:0000313" key="4">
    <source>
        <dbReference type="WBParaSite" id="EVEC_0001060601-mRNA-1"/>
    </source>
</evidence>
<reference evidence="4" key="1">
    <citation type="submission" date="2017-02" db="UniProtKB">
        <authorList>
            <consortium name="WormBaseParasite"/>
        </authorList>
    </citation>
    <scope>IDENTIFICATION</scope>
</reference>
<sequence>MAIKIDEKLPAAVKHKKESIAEEKHCNGDSHVTRHKRAMKRKLQKAKTFLPGPQTVLQKWKKRKLMNRKALRMKQRRKQLLKKKRFLKKLLITRKRAKTQAAKMTALKTAKIDAKNLALRRQQLRTRRLSALKEKMANEKQKKAVFSKRTRRVGTVRKLLYRM</sequence>
<evidence type="ECO:0000313" key="3">
    <source>
        <dbReference type="Proteomes" id="UP000274131"/>
    </source>
</evidence>
<keyword evidence="1" id="KW-0175">Coiled coil</keyword>